<dbReference type="Gene3D" id="2.60.120.650">
    <property type="entry name" value="Cupin"/>
    <property type="match status" value="1"/>
</dbReference>
<dbReference type="GO" id="GO:0000785">
    <property type="term" value="C:chromatin"/>
    <property type="evidence" value="ECO:0007669"/>
    <property type="project" value="TreeGrafter"/>
</dbReference>
<dbReference type="eggNOG" id="KOG1246">
    <property type="taxonomic scope" value="Eukaryota"/>
</dbReference>
<proteinExistence type="predicted"/>
<dbReference type="STRING" id="747676.F4R5U0"/>
<keyword evidence="1" id="KW-0479">Metal-binding</keyword>
<dbReference type="EMBL" id="GL883091">
    <property type="protein sequence ID" value="EGG12195.1"/>
    <property type="molecule type" value="Genomic_DNA"/>
</dbReference>
<dbReference type="GO" id="GO:0034647">
    <property type="term" value="F:histone H3K4me/H3K4me2/H3K4me3 demethylase activity"/>
    <property type="evidence" value="ECO:0007669"/>
    <property type="project" value="TreeGrafter"/>
</dbReference>
<protein>
    <submittedName>
        <fullName evidence="3">Uncharacterized protein</fullName>
    </submittedName>
</protein>
<dbReference type="Proteomes" id="UP000001072">
    <property type="component" value="Unassembled WGS sequence"/>
</dbReference>
<dbReference type="PANTHER" id="PTHR10694:SF33">
    <property type="entry name" value="LYSINE-SPECIFIC DEMETHYLASE 5"/>
    <property type="match status" value="1"/>
</dbReference>
<dbReference type="VEuPathDB" id="FungiDB:MELLADRAFT_89351"/>
<reference evidence="4" key="1">
    <citation type="journal article" date="2011" name="Proc. Natl. Acad. Sci. U.S.A.">
        <title>Obligate biotrophy features unraveled by the genomic analysis of rust fungi.</title>
        <authorList>
            <person name="Duplessis S."/>
            <person name="Cuomo C.A."/>
            <person name="Lin Y.-C."/>
            <person name="Aerts A."/>
            <person name="Tisserant E."/>
            <person name="Veneault-Fourrey C."/>
            <person name="Joly D.L."/>
            <person name="Hacquard S."/>
            <person name="Amselem J."/>
            <person name="Cantarel B.L."/>
            <person name="Chiu R."/>
            <person name="Coutinho P.M."/>
            <person name="Feau N."/>
            <person name="Field M."/>
            <person name="Frey P."/>
            <person name="Gelhaye E."/>
            <person name="Goldberg J."/>
            <person name="Grabherr M.G."/>
            <person name="Kodira C.D."/>
            <person name="Kohler A."/>
            <person name="Kuees U."/>
            <person name="Lindquist E.A."/>
            <person name="Lucas S.M."/>
            <person name="Mago R."/>
            <person name="Mauceli E."/>
            <person name="Morin E."/>
            <person name="Murat C."/>
            <person name="Pangilinan J.L."/>
            <person name="Park R."/>
            <person name="Pearson M."/>
            <person name="Quesneville H."/>
            <person name="Rouhier N."/>
            <person name="Sakthikumar S."/>
            <person name="Salamov A.A."/>
            <person name="Schmutz J."/>
            <person name="Selles B."/>
            <person name="Shapiro H."/>
            <person name="Tanguay P."/>
            <person name="Tuskan G.A."/>
            <person name="Henrissat B."/>
            <person name="Van de Peer Y."/>
            <person name="Rouze P."/>
            <person name="Ellis J.G."/>
            <person name="Dodds P.N."/>
            <person name="Schein J.E."/>
            <person name="Zhong S."/>
            <person name="Hamelin R.C."/>
            <person name="Grigoriev I.V."/>
            <person name="Szabo L.J."/>
            <person name="Martin F."/>
        </authorList>
    </citation>
    <scope>NUCLEOTIDE SEQUENCE [LARGE SCALE GENOMIC DNA]</scope>
    <source>
        <strain evidence="4">98AG31 / pathotype 3-4-7</strain>
    </source>
</reference>
<organism evidence="4">
    <name type="scientific">Melampsora larici-populina (strain 98AG31 / pathotype 3-4-7)</name>
    <name type="common">Poplar leaf rust fungus</name>
    <dbReference type="NCBI Taxonomy" id="747676"/>
    <lineage>
        <taxon>Eukaryota</taxon>
        <taxon>Fungi</taxon>
        <taxon>Dikarya</taxon>
        <taxon>Basidiomycota</taxon>
        <taxon>Pucciniomycotina</taxon>
        <taxon>Pucciniomycetes</taxon>
        <taxon>Pucciniales</taxon>
        <taxon>Melampsoraceae</taxon>
        <taxon>Melampsora</taxon>
    </lineage>
</organism>
<dbReference type="AlphaFoldDB" id="F4R5U0"/>
<evidence type="ECO:0000313" key="4">
    <source>
        <dbReference type="Proteomes" id="UP000001072"/>
    </source>
</evidence>
<dbReference type="RefSeq" id="XP_007404570.1">
    <property type="nucleotide sequence ID" value="XM_007404508.1"/>
</dbReference>
<sequence>MCKVYQIYISTSPNLKPTEDYLLDHYMSIKSDSAWITQPWIYVGMLFLTFAWHKEELHTYDWYRVPGKDDVTLEFPMKEPALGSFGQQTDVMYQLITLTSPGLLKNQEEEHMFLIKDPMNFQ</sequence>
<gene>
    <name evidence="3" type="ORF">MELLADRAFT_89351</name>
</gene>
<dbReference type="GeneID" id="18935162"/>
<keyword evidence="2" id="KW-0408">Iron</keyword>
<evidence type="ECO:0000313" key="3">
    <source>
        <dbReference type="EMBL" id="EGG12195.1"/>
    </source>
</evidence>
<accession>F4R5U0</accession>
<dbReference type="PANTHER" id="PTHR10694">
    <property type="entry name" value="LYSINE-SPECIFIC DEMETHYLASE"/>
    <property type="match status" value="1"/>
</dbReference>
<name>F4R5U0_MELLP</name>
<keyword evidence="4" id="KW-1185">Reference proteome</keyword>
<dbReference type="InParanoid" id="F4R5U0"/>
<dbReference type="GO" id="GO:0005634">
    <property type="term" value="C:nucleus"/>
    <property type="evidence" value="ECO:0007669"/>
    <property type="project" value="TreeGrafter"/>
</dbReference>
<dbReference type="HOGENOM" id="CLU_2027228_0_0_1"/>
<dbReference type="OrthoDB" id="1678912at2759"/>
<dbReference type="GO" id="GO:0046872">
    <property type="term" value="F:metal ion binding"/>
    <property type="evidence" value="ECO:0007669"/>
    <property type="project" value="UniProtKB-KW"/>
</dbReference>
<evidence type="ECO:0000256" key="2">
    <source>
        <dbReference type="ARBA" id="ARBA00023004"/>
    </source>
</evidence>
<dbReference type="GO" id="GO:0006355">
    <property type="term" value="P:regulation of DNA-templated transcription"/>
    <property type="evidence" value="ECO:0007669"/>
    <property type="project" value="TreeGrafter"/>
</dbReference>
<dbReference type="KEGG" id="mlr:MELLADRAFT_89351"/>
<evidence type="ECO:0000256" key="1">
    <source>
        <dbReference type="ARBA" id="ARBA00022723"/>
    </source>
</evidence>